<dbReference type="AlphaFoldDB" id="A0A2V1HZ48"/>
<evidence type="ECO:0000313" key="2">
    <source>
        <dbReference type="Proteomes" id="UP000244893"/>
    </source>
</evidence>
<name>A0A2V1HZ48_9MICO</name>
<dbReference type="Proteomes" id="UP000244893">
    <property type="component" value="Unassembled WGS sequence"/>
</dbReference>
<gene>
    <name evidence="1" type="ORF">DDQ50_05470</name>
</gene>
<reference evidence="1 2" key="1">
    <citation type="submission" date="2018-05" db="EMBL/GenBank/DDBJ databases">
        <title>Amnibacterium sp. M8JJ-5, whole genome shotgun sequence.</title>
        <authorList>
            <person name="Tuo L."/>
        </authorList>
    </citation>
    <scope>NUCLEOTIDE SEQUENCE [LARGE SCALE GENOMIC DNA]</scope>
    <source>
        <strain evidence="1 2">M8JJ-5</strain>
    </source>
</reference>
<evidence type="ECO:0000313" key="1">
    <source>
        <dbReference type="EMBL" id="PVZ95914.1"/>
    </source>
</evidence>
<sequence>MLPKTTSERMREGRVVVRSDGDAMVLLGWGEEEPVFRVRVFRKWSSLTYYSGSVPIMGYDVTEALPLAGMP</sequence>
<proteinExistence type="predicted"/>
<protein>
    <submittedName>
        <fullName evidence="1">Uncharacterized protein</fullName>
    </submittedName>
</protein>
<organism evidence="1 2">
    <name type="scientific">Amnibacterium flavum</name>
    <dbReference type="NCBI Taxonomy" id="2173173"/>
    <lineage>
        <taxon>Bacteria</taxon>
        <taxon>Bacillati</taxon>
        <taxon>Actinomycetota</taxon>
        <taxon>Actinomycetes</taxon>
        <taxon>Micrococcales</taxon>
        <taxon>Microbacteriaceae</taxon>
        <taxon>Amnibacterium</taxon>
    </lineage>
</organism>
<dbReference type="EMBL" id="QEOP01000001">
    <property type="protein sequence ID" value="PVZ95914.1"/>
    <property type="molecule type" value="Genomic_DNA"/>
</dbReference>
<comment type="caution">
    <text evidence="1">The sequence shown here is derived from an EMBL/GenBank/DDBJ whole genome shotgun (WGS) entry which is preliminary data.</text>
</comment>
<accession>A0A2V1HZ48</accession>
<keyword evidence="2" id="KW-1185">Reference proteome</keyword>